<proteinExistence type="predicted"/>
<keyword evidence="9" id="KW-1185">Reference proteome</keyword>
<dbReference type="InterPro" id="IPR014048">
    <property type="entry name" value="MethylDNA_cys_MeTrfase_DNA-bd"/>
</dbReference>
<dbReference type="NCBIfam" id="TIGR00589">
    <property type="entry name" value="ogt"/>
    <property type="match status" value="1"/>
</dbReference>
<evidence type="ECO:0000259" key="7">
    <source>
        <dbReference type="Pfam" id="PF01035"/>
    </source>
</evidence>
<comment type="caution">
    <text evidence="8">The sequence shown here is derived from an EMBL/GenBank/DDBJ whole genome shotgun (WGS) entry which is preliminary data.</text>
</comment>
<dbReference type="GO" id="GO:0006281">
    <property type="term" value="P:DNA repair"/>
    <property type="evidence" value="ECO:0007669"/>
    <property type="project" value="UniProtKB-KW"/>
</dbReference>
<gene>
    <name evidence="8" type="ORF">EDD75_1414</name>
</gene>
<dbReference type="RefSeq" id="WP_123930010.1">
    <property type="nucleotide sequence ID" value="NZ_RKRE01000002.1"/>
</dbReference>
<evidence type="ECO:0000256" key="6">
    <source>
        <dbReference type="ARBA" id="ARBA00049348"/>
    </source>
</evidence>
<dbReference type="OrthoDB" id="9789813at2"/>
<dbReference type="PANTHER" id="PTHR10815">
    <property type="entry name" value="METHYLATED-DNA--PROTEIN-CYSTEINE METHYLTRANSFERASE"/>
    <property type="match status" value="1"/>
</dbReference>
<reference evidence="8 9" key="1">
    <citation type="submission" date="2018-11" db="EMBL/GenBank/DDBJ databases">
        <title>Genomic Encyclopedia of Type Strains, Phase IV (KMG-IV): sequencing the most valuable type-strain genomes for metagenomic binning, comparative biology and taxonomic classification.</title>
        <authorList>
            <person name="Goeker M."/>
        </authorList>
    </citation>
    <scope>NUCLEOTIDE SEQUENCE [LARGE SCALE GENOMIC DNA]</scope>
    <source>
        <strain evidence="8 9">DSM 102936</strain>
    </source>
</reference>
<name>A0A3N5BBY5_9THEO</name>
<dbReference type="InterPro" id="IPR036388">
    <property type="entry name" value="WH-like_DNA-bd_sf"/>
</dbReference>
<organism evidence="8 9">
    <name type="scientific">Thermodesulfitimonas autotrophica</name>
    <dbReference type="NCBI Taxonomy" id="1894989"/>
    <lineage>
        <taxon>Bacteria</taxon>
        <taxon>Bacillati</taxon>
        <taxon>Bacillota</taxon>
        <taxon>Clostridia</taxon>
        <taxon>Thermoanaerobacterales</taxon>
        <taxon>Thermoanaerobacteraceae</taxon>
        <taxon>Thermodesulfitimonas</taxon>
    </lineage>
</organism>
<evidence type="ECO:0000256" key="4">
    <source>
        <dbReference type="ARBA" id="ARBA00022763"/>
    </source>
</evidence>
<dbReference type="Proteomes" id="UP000282654">
    <property type="component" value="Unassembled WGS sequence"/>
</dbReference>
<protein>
    <submittedName>
        <fullName evidence="8">Methylated-DNA-[protein]-cysteine S-methyltransferase</fullName>
    </submittedName>
</protein>
<dbReference type="PROSITE" id="PS00374">
    <property type="entry name" value="MGMT"/>
    <property type="match status" value="1"/>
</dbReference>
<dbReference type="Pfam" id="PF01035">
    <property type="entry name" value="DNA_binding_1"/>
    <property type="match status" value="1"/>
</dbReference>
<dbReference type="Gene3D" id="1.10.10.10">
    <property type="entry name" value="Winged helix-like DNA-binding domain superfamily/Winged helix DNA-binding domain"/>
    <property type="match status" value="1"/>
</dbReference>
<dbReference type="PANTHER" id="PTHR10815:SF13">
    <property type="entry name" value="METHYLATED-DNA--PROTEIN-CYSTEINE METHYLTRANSFERASE"/>
    <property type="match status" value="1"/>
</dbReference>
<keyword evidence="2 8" id="KW-0489">Methyltransferase</keyword>
<dbReference type="EMBL" id="RKRE01000002">
    <property type="protein sequence ID" value="RPF47138.1"/>
    <property type="molecule type" value="Genomic_DNA"/>
</dbReference>
<evidence type="ECO:0000313" key="8">
    <source>
        <dbReference type="EMBL" id="RPF47138.1"/>
    </source>
</evidence>
<keyword evidence="5" id="KW-0234">DNA repair</keyword>
<comment type="catalytic activity">
    <reaction evidence="1">
        <text>a 4-O-methyl-thymidine in DNA + L-cysteinyl-[protein] = a thymidine in DNA + S-methyl-L-cysteinyl-[protein]</text>
        <dbReference type="Rhea" id="RHEA:53428"/>
        <dbReference type="Rhea" id="RHEA-COMP:10131"/>
        <dbReference type="Rhea" id="RHEA-COMP:10132"/>
        <dbReference type="Rhea" id="RHEA-COMP:13555"/>
        <dbReference type="Rhea" id="RHEA-COMP:13556"/>
        <dbReference type="ChEBI" id="CHEBI:29950"/>
        <dbReference type="ChEBI" id="CHEBI:82612"/>
        <dbReference type="ChEBI" id="CHEBI:137386"/>
        <dbReference type="ChEBI" id="CHEBI:137387"/>
        <dbReference type="EC" id="2.1.1.63"/>
    </reaction>
</comment>
<dbReference type="InterPro" id="IPR036217">
    <property type="entry name" value="MethylDNA_cys_MeTrfase_DNAb"/>
</dbReference>
<dbReference type="AlphaFoldDB" id="A0A3N5BBY5"/>
<accession>A0A3N5BBY5</accession>
<evidence type="ECO:0000256" key="2">
    <source>
        <dbReference type="ARBA" id="ARBA00022603"/>
    </source>
</evidence>
<dbReference type="InterPro" id="IPR001497">
    <property type="entry name" value="MethylDNA_cys_MeTrfase_AS"/>
</dbReference>
<dbReference type="SUPFAM" id="SSF46767">
    <property type="entry name" value="Methylated DNA-protein cysteine methyltransferase, C-terminal domain"/>
    <property type="match status" value="1"/>
</dbReference>
<evidence type="ECO:0000256" key="5">
    <source>
        <dbReference type="ARBA" id="ARBA00023204"/>
    </source>
</evidence>
<dbReference type="GO" id="GO:0032259">
    <property type="term" value="P:methylation"/>
    <property type="evidence" value="ECO:0007669"/>
    <property type="project" value="UniProtKB-KW"/>
</dbReference>
<comment type="catalytic activity">
    <reaction evidence="6">
        <text>a 6-O-methyl-2'-deoxyguanosine in DNA + L-cysteinyl-[protein] = S-methyl-L-cysteinyl-[protein] + a 2'-deoxyguanosine in DNA</text>
        <dbReference type="Rhea" id="RHEA:24000"/>
        <dbReference type="Rhea" id="RHEA-COMP:10131"/>
        <dbReference type="Rhea" id="RHEA-COMP:10132"/>
        <dbReference type="Rhea" id="RHEA-COMP:11367"/>
        <dbReference type="Rhea" id="RHEA-COMP:11368"/>
        <dbReference type="ChEBI" id="CHEBI:29950"/>
        <dbReference type="ChEBI" id="CHEBI:82612"/>
        <dbReference type="ChEBI" id="CHEBI:85445"/>
        <dbReference type="ChEBI" id="CHEBI:85448"/>
        <dbReference type="EC" id="2.1.1.63"/>
    </reaction>
</comment>
<evidence type="ECO:0000313" key="9">
    <source>
        <dbReference type="Proteomes" id="UP000282654"/>
    </source>
</evidence>
<feature type="domain" description="Methylated-DNA-[protein]-cysteine S-methyltransferase DNA binding" evidence="7">
    <location>
        <begin position="85"/>
        <end position="164"/>
    </location>
</feature>
<keyword evidence="3 8" id="KW-0808">Transferase</keyword>
<dbReference type="GO" id="GO:0003908">
    <property type="term" value="F:methylated-DNA-[protein]-cysteine S-methyltransferase activity"/>
    <property type="evidence" value="ECO:0007669"/>
    <property type="project" value="UniProtKB-EC"/>
</dbReference>
<dbReference type="CDD" id="cd06445">
    <property type="entry name" value="ATase"/>
    <property type="match status" value="1"/>
</dbReference>
<evidence type="ECO:0000256" key="3">
    <source>
        <dbReference type="ARBA" id="ARBA00022679"/>
    </source>
</evidence>
<sequence length="178" mass="19081">MPAMVQEIKVPVGRFTALWSERGLSRLLFPGTTPFPAAKGTAATDSAAGLVALWAEKLSQLVKVYFNGGAVDFGEIPVDFTGYTPFQLRVLQFVRAIPYGTVVTYGAVAAALYRPGAARAVGQVLARNRTPVVVPCHRVVGRGWYGGFSAGRRWKEELLHLEGVTLFDSSSRGPAGQA</sequence>
<keyword evidence="4" id="KW-0227">DNA damage</keyword>
<evidence type="ECO:0000256" key="1">
    <source>
        <dbReference type="ARBA" id="ARBA00001286"/>
    </source>
</evidence>